<dbReference type="Proteomes" id="UP001269144">
    <property type="component" value="Unassembled WGS sequence"/>
</dbReference>
<accession>A0ABU2HX00</accession>
<dbReference type="InterPro" id="IPR011234">
    <property type="entry name" value="Fumarylacetoacetase-like_C"/>
</dbReference>
<keyword evidence="4" id="KW-1185">Reference proteome</keyword>
<name>A0ABU2HX00_9RHOB</name>
<sequence length="233" mass="25305">MMAYALTPPQQAYLDIVGSDEKFPVRRIYCIGKNYVAHVIEMGGEVERDPPVIFQKPNDSVVRNGGEIPYPVYTENFHYEGELVVALKSGGHHIAVAEAAGHVFGYAVGLDMTRRDHQARALENGLPWEITKSFDHSAPIGPISRIEDTGVLTAGRITLSVNGETRQDGDIGWMIWKIDEIISKLSEQFRLAPGDVIMTGTPAGVGAVVPGDELVVHVDGLQDLHLRIGGPAA</sequence>
<evidence type="ECO:0000259" key="2">
    <source>
        <dbReference type="Pfam" id="PF01557"/>
    </source>
</evidence>
<dbReference type="Pfam" id="PF01557">
    <property type="entry name" value="FAA_hydrolase"/>
    <property type="match status" value="1"/>
</dbReference>
<dbReference type="SUPFAM" id="SSF56529">
    <property type="entry name" value="FAH"/>
    <property type="match status" value="1"/>
</dbReference>
<organism evidence="3 4">
    <name type="scientific">Paracoccus aurantius</name>
    <dbReference type="NCBI Taxonomy" id="3073814"/>
    <lineage>
        <taxon>Bacteria</taxon>
        <taxon>Pseudomonadati</taxon>
        <taxon>Pseudomonadota</taxon>
        <taxon>Alphaproteobacteria</taxon>
        <taxon>Rhodobacterales</taxon>
        <taxon>Paracoccaceae</taxon>
        <taxon>Paracoccus</taxon>
    </lineage>
</organism>
<dbReference type="InterPro" id="IPR036663">
    <property type="entry name" value="Fumarylacetoacetase_C_sf"/>
</dbReference>
<dbReference type="PANTHER" id="PTHR11820">
    <property type="entry name" value="ACYLPYRUVASE"/>
    <property type="match status" value="1"/>
</dbReference>
<evidence type="ECO:0000313" key="3">
    <source>
        <dbReference type="EMBL" id="MDS9469576.1"/>
    </source>
</evidence>
<evidence type="ECO:0000313" key="4">
    <source>
        <dbReference type="Proteomes" id="UP001269144"/>
    </source>
</evidence>
<dbReference type="EMBL" id="JAVQLW010000004">
    <property type="protein sequence ID" value="MDS9469576.1"/>
    <property type="molecule type" value="Genomic_DNA"/>
</dbReference>
<gene>
    <name evidence="3" type="ORF">RGQ15_18575</name>
</gene>
<keyword evidence="1" id="KW-0479">Metal-binding</keyword>
<dbReference type="RefSeq" id="WP_311162251.1">
    <property type="nucleotide sequence ID" value="NZ_JAVQLW010000004.1"/>
</dbReference>
<proteinExistence type="predicted"/>
<evidence type="ECO:0000256" key="1">
    <source>
        <dbReference type="ARBA" id="ARBA00022723"/>
    </source>
</evidence>
<dbReference type="GO" id="GO:0016787">
    <property type="term" value="F:hydrolase activity"/>
    <property type="evidence" value="ECO:0007669"/>
    <property type="project" value="UniProtKB-KW"/>
</dbReference>
<dbReference type="Gene3D" id="3.90.850.10">
    <property type="entry name" value="Fumarylacetoacetase-like, C-terminal domain"/>
    <property type="match status" value="1"/>
</dbReference>
<feature type="domain" description="Fumarylacetoacetase-like C-terminal" evidence="2">
    <location>
        <begin position="28"/>
        <end position="225"/>
    </location>
</feature>
<dbReference type="PANTHER" id="PTHR11820:SF90">
    <property type="entry name" value="FLUTATHIONE S-TRANSFERASE"/>
    <property type="match status" value="1"/>
</dbReference>
<keyword evidence="3" id="KW-0378">Hydrolase</keyword>
<comment type="caution">
    <text evidence="3">The sequence shown here is derived from an EMBL/GenBank/DDBJ whole genome shotgun (WGS) entry which is preliminary data.</text>
</comment>
<protein>
    <submittedName>
        <fullName evidence="3">Fumarylacetoacetate hydrolase family protein</fullName>
    </submittedName>
</protein>
<reference evidence="4" key="1">
    <citation type="submission" date="2023-07" db="EMBL/GenBank/DDBJ databases">
        <title>Paracoccus sp. MBLB3053 whole genome sequence.</title>
        <authorList>
            <person name="Hwang C.Y."/>
            <person name="Cho E.-S."/>
            <person name="Seo M.-J."/>
        </authorList>
    </citation>
    <scope>NUCLEOTIDE SEQUENCE [LARGE SCALE GENOMIC DNA]</scope>
    <source>
        <strain evidence="4">MBLB3053</strain>
    </source>
</reference>